<feature type="transmembrane region" description="Helical" evidence="8">
    <location>
        <begin position="76"/>
        <end position="101"/>
    </location>
</feature>
<dbReference type="Proteomes" id="UP000257123">
    <property type="component" value="Unassembled WGS sequence"/>
</dbReference>
<organism evidence="11 12">
    <name type="scientific">Pyrobaculum aerophilum</name>
    <dbReference type="NCBI Taxonomy" id="13773"/>
    <lineage>
        <taxon>Archaea</taxon>
        <taxon>Thermoproteota</taxon>
        <taxon>Thermoprotei</taxon>
        <taxon>Thermoproteales</taxon>
        <taxon>Thermoproteaceae</taxon>
        <taxon>Pyrobaculum</taxon>
    </lineage>
</organism>
<dbReference type="CDD" id="cd06261">
    <property type="entry name" value="TM_PBP2"/>
    <property type="match status" value="1"/>
</dbReference>
<comment type="similarity">
    <text evidence="2">Belongs to the binding-protein-dependent transport system permease family. CysTW subfamily.</text>
</comment>
<dbReference type="Proteomes" id="UP000256877">
    <property type="component" value="Unassembled WGS sequence"/>
</dbReference>
<dbReference type="EMBL" id="NMUE01000045">
    <property type="protein sequence ID" value="RFA94013.1"/>
    <property type="molecule type" value="Genomic_DNA"/>
</dbReference>
<feature type="transmembrane region" description="Helical" evidence="8">
    <location>
        <begin position="170"/>
        <end position="194"/>
    </location>
</feature>
<protein>
    <submittedName>
        <fullName evidence="11">Spermidine/putrescine ABC transporter permease</fullName>
    </submittedName>
</protein>
<dbReference type="InterPro" id="IPR035906">
    <property type="entry name" value="MetI-like_sf"/>
</dbReference>
<accession>A0A371R791</accession>
<keyword evidence="3 8" id="KW-0813">Transport</keyword>
<name>A0A371R791_9CREN</name>
<evidence type="ECO:0000256" key="1">
    <source>
        <dbReference type="ARBA" id="ARBA00004651"/>
    </source>
</evidence>
<feature type="transmembrane region" description="Helical" evidence="8">
    <location>
        <begin position="107"/>
        <end position="130"/>
    </location>
</feature>
<evidence type="ECO:0000256" key="6">
    <source>
        <dbReference type="ARBA" id="ARBA00022989"/>
    </source>
</evidence>
<dbReference type="GO" id="GO:0055085">
    <property type="term" value="P:transmembrane transport"/>
    <property type="evidence" value="ECO:0007669"/>
    <property type="project" value="InterPro"/>
</dbReference>
<dbReference type="InterPro" id="IPR000515">
    <property type="entry name" value="MetI-like"/>
</dbReference>
<dbReference type="SUPFAM" id="SSF161098">
    <property type="entry name" value="MetI-like"/>
    <property type="match status" value="1"/>
</dbReference>
<evidence type="ECO:0000256" key="7">
    <source>
        <dbReference type="ARBA" id="ARBA00023136"/>
    </source>
</evidence>
<dbReference type="AlphaFoldDB" id="A0A371R791"/>
<keyword evidence="6 8" id="KW-1133">Transmembrane helix</keyword>
<dbReference type="GO" id="GO:0005886">
    <property type="term" value="C:plasma membrane"/>
    <property type="evidence" value="ECO:0007669"/>
    <property type="project" value="UniProtKB-SubCell"/>
</dbReference>
<dbReference type="EMBL" id="NMUF01000001">
    <property type="protein sequence ID" value="RFB00407.1"/>
    <property type="molecule type" value="Genomic_DNA"/>
</dbReference>
<evidence type="ECO:0000256" key="3">
    <source>
        <dbReference type="ARBA" id="ARBA00022448"/>
    </source>
</evidence>
<evidence type="ECO:0000256" key="8">
    <source>
        <dbReference type="RuleBase" id="RU363032"/>
    </source>
</evidence>
<dbReference type="PANTHER" id="PTHR42929:SF1">
    <property type="entry name" value="INNER MEMBRANE ABC TRANSPORTER PERMEASE PROTEIN YDCU-RELATED"/>
    <property type="match status" value="1"/>
</dbReference>
<evidence type="ECO:0000256" key="4">
    <source>
        <dbReference type="ARBA" id="ARBA00022475"/>
    </source>
</evidence>
<keyword evidence="5 8" id="KW-0812">Transmembrane</keyword>
<dbReference type="Pfam" id="PF00528">
    <property type="entry name" value="BPD_transp_1"/>
    <property type="match status" value="1"/>
</dbReference>
<proteinExistence type="inferred from homology"/>
<feature type="transmembrane region" description="Helical" evidence="8">
    <location>
        <begin position="41"/>
        <end position="64"/>
    </location>
</feature>
<dbReference type="PROSITE" id="PS50928">
    <property type="entry name" value="ABC_TM1"/>
    <property type="match status" value="1"/>
</dbReference>
<keyword evidence="4" id="KW-1003">Cell membrane</keyword>
<comment type="caution">
    <text evidence="11">The sequence shown here is derived from an EMBL/GenBank/DDBJ whole genome shotgun (WGS) entry which is preliminary data.</text>
</comment>
<sequence length="243" mass="26605">MIKKLALTAFASAILLFYVPFLALGYYLSEGGLLKLPSLSMVATTFLLAGLTAIISIALAYPAAYYLAKRGSELEFALLIAPLWVGTLLKAYSLLVLFTIVERYTGIVLWGSILGVLVGMIYEYFPYALLTLYAAIEKLSETPVHAARVLGASRIEAFLRVELPLTMPGVVAAFILIFLFALGEVIMPAVLGAWKVYTFGSYIWDLYFKARDIFSGSILSLLLAGLSLLATYLVVRTIRSFSL</sequence>
<reference evidence="12 13" key="1">
    <citation type="submission" date="2017-07" db="EMBL/GenBank/DDBJ databases">
        <title>Draft genome sequence of aerobic hyperthermophilic archaea, Pyrobaculum aerophilum YKB31 and YKB32.</title>
        <authorList>
            <person name="Mochizuki T."/>
            <person name="Berliner A.J."/>
            <person name="Yoshida-Takashima Y."/>
            <person name="Takaki Y."/>
            <person name="Nunoura T."/>
            <person name="Takai K."/>
        </authorList>
    </citation>
    <scope>NUCLEOTIDE SEQUENCE [LARGE SCALE GENOMIC DNA]</scope>
    <source>
        <strain evidence="10 13">YKB31</strain>
        <strain evidence="11 12">YKB32</strain>
    </source>
</reference>
<keyword evidence="7 8" id="KW-0472">Membrane</keyword>
<comment type="subcellular location">
    <subcellularLocation>
        <location evidence="1 8">Cell membrane</location>
        <topology evidence="1 8">Multi-pass membrane protein</topology>
    </subcellularLocation>
</comment>
<dbReference type="OrthoDB" id="31404at2157"/>
<evidence type="ECO:0000313" key="13">
    <source>
        <dbReference type="Proteomes" id="UP000257123"/>
    </source>
</evidence>
<evidence type="ECO:0000313" key="12">
    <source>
        <dbReference type="Proteomes" id="UP000256877"/>
    </source>
</evidence>
<feature type="domain" description="ABC transmembrane type-1" evidence="9">
    <location>
        <begin position="42"/>
        <end position="234"/>
    </location>
</feature>
<dbReference type="PANTHER" id="PTHR42929">
    <property type="entry name" value="INNER MEMBRANE ABC TRANSPORTER PERMEASE PROTEIN YDCU-RELATED-RELATED"/>
    <property type="match status" value="1"/>
</dbReference>
<evidence type="ECO:0000313" key="10">
    <source>
        <dbReference type="EMBL" id="RFA94013.1"/>
    </source>
</evidence>
<evidence type="ECO:0000259" key="9">
    <source>
        <dbReference type="PROSITE" id="PS50928"/>
    </source>
</evidence>
<dbReference type="RefSeq" id="WP_116421796.1">
    <property type="nucleotide sequence ID" value="NZ_NMUE01000045.1"/>
</dbReference>
<dbReference type="Gene3D" id="1.10.3720.10">
    <property type="entry name" value="MetI-like"/>
    <property type="match status" value="1"/>
</dbReference>
<gene>
    <name evidence="10" type="ORF">CGL51_11330</name>
    <name evidence="11" type="ORF">CGL52_00680</name>
</gene>
<feature type="transmembrane region" description="Helical" evidence="8">
    <location>
        <begin position="214"/>
        <end position="235"/>
    </location>
</feature>
<evidence type="ECO:0000313" key="11">
    <source>
        <dbReference type="EMBL" id="RFB00407.1"/>
    </source>
</evidence>
<evidence type="ECO:0000256" key="5">
    <source>
        <dbReference type="ARBA" id="ARBA00022692"/>
    </source>
</evidence>
<evidence type="ECO:0000256" key="2">
    <source>
        <dbReference type="ARBA" id="ARBA00007069"/>
    </source>
</evidence>